<feature type="compositionally biased region" description="Basic and acidic residues" evidence="1">
    <location>
        <begin position="257"/>
        <end position="268"/>
    </location>
</feature>
<evidence type="ECO:0000313" key="2">
    <source>
        <dbReference type="EMBL" id="CAA7407999.1"/>
    </source>
</evidence>
<protein>
    <submittedName>
        <fullName evidence="2">Uncharacterized protein</fullName>
    </submittedName>
</protein>
<feature type="region of interest" description="Disordered" evidence="1">
    <location>
        <begin position="307"/>
        <end position="381"/>
    </location>
</feature>
<dbReference type="AlphaFoldDB" id="A0A7I8LDB0"/>
<proteinExistence type="predicted"/>
<organism evidence="2 3">
    <name type="scientific">Spirodela intermedia</name>
    <name type="common">Intermediate duckweed</name>
    <dbReference type="NCBI Taxonomy" id="51605"/>
    <lineage>
        <taxon>Eukaryota</taxon>
        <taxon>Viridiplantae</taxon>
        <taxon>Streptophyta</taxon>
        <taxon>Embryophyta</taxon>
        <taxon>Tracheophyta</taxon>
        <taxon>Spermatophyta</taxon>
        <taxon>Magnoliopsida</taxon>
        <taxon>Liliopsida</taxon>
        <taxon>Araceae</taxon>
        <taxon>Lemnoideae</taxon>
        <taxon>Spirodela</taxon>
    </lineage>
</organism>
<feature type="compositionally biased region" description="Basic and acidic residues" evidence="1">
    <location>
        <begin position="322"/>
        <end position="331"/>
    </location>
</feature>
<gene>
    <name evidence="2" type="ORF">SI8410_14018677</name>
</gene>
<dbReference type="PANTHER" id="PTHR34285:SF3">
    <property type="entry name" value="OS08G0510800 PROTEIN"/>
    <property type="match status" value="1"/>
</dbReference>
<dbReference type="Proteomes" id="UP000663760">
    <property type="component" value="Chromosome 14"/>
</dbReference>
<reference evidence="2" key="1">
    <citation type="submission" date="2020-02" db="EMBL/GenBank/DDBJ databases">
        <authorList>
            <person name="Scholz U."/>
            <person name="Mascher M."/>
            <person name="Fiebig A."/>
        </authorList>
    </citation>
    <scope>NUCLEOTIDE SEQUENCE</scope>
</reference>
<evidence type="ECO:0000313" key="3">
    <source>
        <dbReference type="Proteomes" id="UP000663760"/>
    </source>
</evidence>
<name>A0A7I8LDB0_SPIIN</name>
<dbReference type="EMBL" id="LR746277">
    <property type="protein sequence ID" value="CAA7407999.1"/>
    <property type="molecule type" value="Genomic_DNA"/>
</dbReference>
<feature type="compositionally biased region" description="Basic and acidic residues" evidence="1">
    <location>
        <begin position="349"/>
        <end position="372"/>
    </location>
</feature>
<keyword evidence="3" id="KW-1185">Reference proteome</keyword>
<evidence type="ECO:0000256" key="1">
    <source>
        <dbReference type="SAM" id="MobiDB-lite"/>
    </source>
</evidence>
<dbReference type="PANTHER" id="PTHR34285">
    <property type="entry name" value="OS08G0510800 PROTEIN"/>
    <property type="match status" value="1"/>
</dbReference>
<accession>A0A7I8LDB0</accession>
<dbReference type="OrthoDB" id="1926966at2759"/>
<sequence>MKASLKFRDEEKPLLRAKIPISVLGLPLLSGASAGEAKDLRLDIATAFVSGPSFRVSYRPNDSWCPFALVVKTGIGALGSPFSSPMTMSAEFNIVGRGGPSFTIQLKPRFGDFCLKKTTRSAAAAAASLPFVPGSTSGVVLDADGEGSGDCADPPGVKFLPENGLFTSTKPYGMSTLNPGPAAGGIHGLVSGAELTAGSVLPLWNRTVVKFRWGLRIPSDHRSSFAGDFGSINPISRFCLHKLPTLVMSKISIEHTSAEDKSQEKPSDDAEASSSVQGQLASLRAENGSLRKAVEELRADIFARRPDPVTPAAVSGTTTSRPEIRERRAWEANRAAARSAELARNSNDTGRKGEGKAPPEASKEDVSEELRRALIGASGGH</sequence>
<feature type="compositionally biased region" description="Low complexity" evidence="1">
    <location>
        <begin position="332"/>
        <end position="347"/>
    </location>
</feature>
<feature type="region of interest" description="Disordered" evidence="1">
    <location>
        <begin position="257"/>
        <end position="278"/>
    </location>
</feature>